<proteinExistence type="predicted"/>
<comment type="caution">
    <text evidence="1">The sequence shown here is derived from an EMBL/GenBank/DDBJ whole genome shotgun (WGS) entry which is preliminary data.</text>
</comment>
<dbReference type="AlphaFoldDB" id="A0A5B7H9B2"/>
<reference evidence="1 2" key="1">
    <citation type="submission" date="2019-05" db="EMBL/GenBank/DDBJ databases">
        <title>Another draft genome of Portunus trituberculatus and its Hox gene families provides insights of decapod evolution.</title>
        <authorList>
            <person name="Jeong J.-H."/>
            <person name="Song I."/>
            <person name="Kim S."/>
            <person name="Choi T."/>
            <person name="Kim D."/>
            <person name="Ryu S."/>
            <person name="Kim W."/>
        </authorList>
    </citation>
    <scope>NUCLEOTIDE SEQUENCE [LARGE SCALE GENOMIC DNA]</scope>
    <source>
        <tissue evidence="1">Muscle</tissue>
    </source>
</reference>
<evidence type="ECO:0000313" key="1">
    <source>
        <dbReference type="EMBL" id="MPC68770.1"/>
    </source>
</evidence>
<keyword evidence="2" id="KW-1185">Reference proteome</keyword>
<organism evidence="1 2">
    <name type="scientific">Portunus trituberculatus</name>
    <name type="common">Swimming crab</name>
    <name type="synonym">Neptunus trituberculatus</name>
    <dbReference type="NCBI Taxonomy" id="210409"/>
    <lineage>
        <taxon>Eukaryota</taxon>
        <taxon>Metazoa</taxon>
        <taxon>Ecdysozoa</taxon>
        <taxon>Arthropoda</taxon>
        <taxon>Crustacea</taxon>
        <taxon>Multicrustacea</taxon>
        <taxon>Malacostraca</taxon>
        <taxon>Eumalacostraca</taxon>
        <taxon>Eucarida</taxon>
        <taxon>Decapoda</taxon>
        <taxon>Pleocyemata</taxon>
        <taxon>Brachyura</taxon>
        <taxon>Eubrachyura</taxon>
        <taxon>Portunoidea</taxon>
        <taxon>Portunidae</taxon>
        <taxon>Portuninae</taxon>
        <taxon>Portunus</taxon>
    </lineage>
</organism>
<evidence type="ECO:0000313" key="2">
    <source>
        <dbReference type="Proteomes" id="UP000324222"/>
    </source>
</evidence>
<protein>
    <submittedName>
        <fullName evidence="1">Uncharacterized protein</fullName>
    </submittedName>
</protein>
<dbReference type="Proteomes" id="UP000324222">
    <property type="component" value="Unassembled WGS sequence"/>
</dbReference>
<accession>A0A5B7H9B2</accession>
<name>A0A5B7H9B2_PORTR</name>
<gene>
    <name evidence="1" type="ORF">E2C01_062979</name>
</gene>
<dbReference type="EMBL" id="VSRR010028340">
    <property type="protein sequence ID" value="MPC68770.1"/>
    <property type="molecule type" value="Genomic_DNA"/>
</dbReference>
<sequence>MTPNPTEDNTYNCMYKEPKRKIIELP</sequence>